<feature type="region of interest" description="Disordered" evidence="8">
    <location>
        <begin position="193"/>
        <end position="237"/>
    </location>
</feature>
<dbReference type="PROSITE" id="PS00751">
    <property type="entry name" value="TCP1_2"/>
    <property type="match status" value="1"/>
</dbReference>
<evidence type="ECO:0000256" key="8">
    <source>
        <dbReference type="SAM" id="MobiDB-lite"/>
    </source>
</evidence>
<dbReference type="EMBL" id="GL883029">
    <property type="protein sequence ID" value="EGG14297.1"/>
    <property type="molecule type" value="Genomic_DNA"/>
</dbReference>
<dbReference type="SUPFAM" id="SSF54849">
    <property type="entry name" value="GroEL-intermediate domain like"/>
    <property type="match status" value="1"/>
</dbReference>
<feature type="coiled-coil region" evidence="7">
    <location>
        <begin position="556"/>
        <end position="604"/>
    </location>
</feature>
<organism evidence="9 10">
    <name type="scientific">Cavenderia fasciculata</name>
    <name type="common">Slime mold</name>
    <name type="synonym">Dictyostelium fasciculatum</name>
    <dbReference type="NCBI Taxonomy" id="261658"/>
    <lineage>
        <taxon>Eukaryota</taxon>
        <taxon>Amoebozoa</taxon>
        <taxon>Evosea</taxon>
        <taxon>Eumycetozoa</taxon>
        <taxon>Dictyostelia</taxon>
        <taxon>Acytosteliales</taxon>
        <taxon>Cavenderiaceae</taxon>
        <taxon>Cavenderia</taxon>
    </lineage>
</organism>
<name>F4QFJ6_CACFS</name>
<dbReference type="SUPFAM" id="SSF52029">
    <property type="entry name" value="GroEL apical domain-like"/>
    <property type="match status" value="1"/>
</dbReference>
<dbReference type="GO" id="GO:0016887">
    <property type="term" value="F:ATP hydrolysis activity"/>
    <property type="evidence" value="ECO:0007669"/>
    <property type="project" value="InterPro"/>
</dbReference>
<dbReference type="STRING" id="1054147.F4QFJ6"/>
<dbReference type="Proteomes" id="UP000007797">
    <property type="component" value="Unassembled WGS sequence"/>
</dbReference>
<keyword evidence="7" id="KW-0175">Coiled coil</keyword>
<dbReference type="InterPro" id="IPR027409">
    <property type="entry name" value="GroEL-like_apical_dom_sf"/>
</dbReference>
<keyword evidence="2 6" id="KW-0547">Nucleotide-binding</keyword>
<evidence type="ECO:0000313" key="9">
    <source>
        <dbReference type="EMBL" id="EGG14297.1"/>
    </source>
</evidence>
<feature type="region of interest" description="Disordered" evidence="8">
    <location>
        <begin position="150"/>
        <end position="171"/>
    </location>
</feature>
<dbReference type="Gene3D" id="3.50.7.10">
    <property type="entry name" value="GroEL"/>
    <property type="match status" value="1"/>
</dbReference>
<dbReference type="Gene3D" id="1.10.560.10">
    <property type="entry name" value="GroEL-like equatorial domain"/>
    <property type="match status" value="1"/>
</dbReference>
<accession>F4QFJ6</accession>
<keyword evidence="4 6" id="KW-0143">Chaperone</keyword>
<keyword evidence="10" id="KW-1185">Reference proteome</keyword>
<dbReference type="GeneID" id="14865751"/>
<feature type="compositionally biased region" description="Low complexity" evidence="8">
    <location>
        <begin position="199"/>
        <end position="208"/>
    </location>
</feature>
<gene>
    <name evidence="9" type="ORF">DFA_12067</name>
</gene>
<dbReference type="OMA" id="GTHHENL"/>
<protein>
    <submittedName>
        <fullName evidence="9">Uncharacterized protein</fullName>
    </submittedName>
</protein>
<feature type="compositionally biased region" description="Low complexity" evidence="8">
    <location>
        <begin position="218"/>
        <end position="229"/>
    </location>
</feature>
<dbReference type="InterPro" id="IPR027410">
    <property type="entry name" value="TCP-1-like_intermed_sf"/>
</dbReference>
<dbReference type="GO" id="GO:0140662">
    <property type="term" value="F:ATP-dependent protein folding chaperone"/>
    <property type="evidence" value="ECO:0007669"/>
    <property type="project" value="InterPro"/>
</dbReference>
<feature type="compositionally biased region" description="Low complexity" evidence="8">
    <location>
        <begin position="835"/>
        <end position="852"/>
    </location>
</feature>
<comment type="similarity">
    <text evidence="1 6">Belongs to the TCP-1 chaperonin family.</text>
</comment>
<feature type="compositionally biased region" description="Low complexity" evidence="8">
    <location>
        <begin position="813"/>
        <end position="826"/>
    </location>
</feature>
<evidence type="ECO:0000256" key="4">
    <source>
        <dbReference type="ARBA" id="ARBA00023186"/>
    </source>
</evidence>
<dbReference type="InterPro" id="IPR002423">
    <property type="entry name" value="Cpn60/GroEL/TCP-1"/>
</dbReference>
<dbReference type="OrthoDB" id="19541at2759"/>
<keyword evidence="3 6" id="KW-0067">ATP-binding</keyword>
<feature type="compositionally biased region" description="Low complexity" evidence="8">
    <location>
        <begin position="10"/>
        <end position="29"/>
    </location>
</feature>
<reference evidence="10" key="1">
    <citation type="journal article" date="2011" name="Genome Res.">
        <title>Phylogeny-wide analysis of social amoeba genomes highlights ancient origins for complex intercellular communication.</title>
        <authorList>
            <person name="Heidel A.J."/>
            <person name="Lawal H.M."/>
            <person name="Felder M."/>
            <person name="Schilde C."/>
            <person name="Helps N.R."/>
            <person name="Tunggal B."/>
            <person name="Rivero F."/>
            <person name="John U."/>
            <person name="Schleicher M."/>
            <person name="Eichinger L."/>
            <person name="Platzer M."/>
            <person name="Noegel A.A."/>
            <person name="Schaap P."/>
            <person name="Gloeckner G."/>
        </authorList>
    </citation>
    <scope>NUCLEOTIDE SEQUENCE [LARGE SCALE GENOMIC DNA]</scope>
    <source>
        <strain evidence="10">SH3</strain>
    </source>
</reference>
<proteinExistence type="inferred from homology"/>
<evidence type="ECO:0000256" key="7">
    <source>
        <dbReference type="SAM" id="Coils"/>
    </source>
</evidence>
<dbReference type="InterPro" id="IPR017998">
    <property type="entry name" value="Chaperone_TCP-1"/>
</dbReference>
<feature type="region of interest" description="Disordered" evidence="8">
    <location>
        <begin position="813"/>
        <end position="852"/>
    </location>
</feature>
<evidence type="ECO:0000256" key="1">
    <source>
        <dbReference type="ARBA" id="ARBA00008020"/>
    </source>
</evidence>
<feature type="coiled-coil region" evidence="7">
    <location>
        <begin position="290"/>
        <end position="373"/>
    </location>
</feature>
<evidence type="ECO:0000256" key="6">
    <source>
        <dbReference type="RuleBase" id="RU004187"/>
    </source>
</evidence>
<dbReference type="KEGG" id="dfa:DFA_12067"/>
<dbReference type="CDD" id="cd00309">
    <property type="entry name" value="chaperonin_type_I_II"/>
    <property type="match status" value="1"/>
</dbReference>
<feature type="compositionally biased region" description="Polar residues" evidence="8">
    <location>
        <begin position="44"/>
        <end position="76"/>
    </location>
</feature>
<dbReference type="InterPro" id="IPR027413">
    <property type="entry name" value="GROEL-like_equatorial_sf"/>
</dbReference>
<evidence type="ECO:0000256" key="3">
    <source>
        <dbReference type="ARBA" id="ARBA00022840"/>
    </source>
</evidence>
<dbReference type="RefSeq" id="XP_004351006.1">
    <property type="nucleotide sequence ID" value="XM_004350954.1"/>
</dbReference>
<dbReference type="InterPro" id="IPR002194">
    <property type="entry name" value="Chaperonin_TCP-1_CS"/>
</dbReference>
<evidence type="ECO:0000313" key="10">
    <source>
        <dbReference type="Proteomes" id="UP000007797"/>
    </source>
</evidence>
<dbReference type="PRINTS" id="PR00304">
    <property type="entry name" value="TCOMPLEXTCP1"/>
</dbReference>
<evidence type="ECO:0000256" key="5">
    <source>
        <dbReference type="ARBA" id="ARBA00024677"/>
    </source>
</evidence>
<feature type="region of interest" description="Disordered" evidence="8">
    <location>
        <begin position="1"/>
        <end position="127"/>
    </location>
</feature>
<feature type="region of interest" description="Disordered" evidence="8">
    <location>
        <begin position="707"/>
        <end position="730"/>
    </location>
</feature>
<sequence length="1406" mass="158728">MNFAPKHNNDQQQQKNNNSNSNINLSLNDLHLKPNLPSKISPDFSLQHQNNNSFNQKTSNISSSTTSEKPTINKPTNLFNFLENRTNNNNNVNNTSSSSNLLQQNNKKNSPIKQPIQQQQNNTNRQSNKFSQIFDETSFQKDLNTGFYASSLSSSNNNTNNNVNVSRQQPPSPILVQQQPTQIQSKPSLIRPIFDHHSTTSGQSSASPSAPPTPNIKQSIAAQQQQQSIGTPSTINSIDLSYESEGDYLSSQANNTTTDSDVDYPQKSFTNLLRIFDDIEDNYQKSIQLNEIFEQQIKSLELDVNAKEEMIKNIQDERHLLQIKFDDIETQFNSIQFDQRSTKILSKSTSEYIDDAQKKKVELVQMIEKVEKNYQEITEYVHTINNLTESLQQDLILQKKSIQSYKEKEETSKDEIEAMQLLMESETKEFNDKLLKHKLEYNTLESDIKSLMKKKSTLQEDYNIKMGEIDKFKTKNAQLNEHNMSMSEEILNLKSVLGEKDGEISRLCKDLTNTEQSLSGSNKHLSEIEIKLQQTTESNQQEILKLINNFNLIEIIENDNNDLLVIKDNYQDLQEKEKQLVETNTELNESIQSLSSRVSYLEKEVGNQFEENKKISNEKGQLVEDQTLLLTKMCDKDHKIQSLLAKIAKLESDLETSTKDRELKSKMITEKTNQYEKLEEVYNQFKMEFVERDKVVQTISEELEQRKNGLERREKDLSTRESKMGEEQTRRAILSDFSSTEMGDRSPSFTQSLLHESNQLTQISTNNINNINNFNPIPITNTIITTADTIVPTISMISNPTSPPPPILTTPSTINTTSTMVSSNDPTSPPPPVYSPTSANTNPSTTTAPTPATIQLPLRGKISRGRPRVTKPLSNPNGKDMNINKRSVNFSSIYALEKILSTSVGPKGLDKVITNEQLKETIITNDGATILSNLPISNPYALIMKQLACSIDVKVGDGTTSGVILACRLLYQADVLLNQHHLHPNEIIGGYRLALTYCKEALTKISVHVPIEKQTTFIQQVAKTCISSKVLSNYSDGFTNLYLKAIDIIKQKNGQQKGTHHENLSNVHYTKILGGSISDSTLVHGSFIQGRFALPKMTKVISSNARILLLDFDLGYTDQSSNITSSNHSSFKFIDLSKLSFIERMNIEKERKQIEIEQSNILIGNIKKIYGDGVELKGIVLFSSKRVSTACLSQLYSYGINIVTLVSKQDMNQLQLSTGAIILNSLVIESRDHYLVPIDSCKEVLEKNSQYFIQIENKSSSTCTFILKGPSIYTIDEIFRSLNDLISISLLAMDNPNIISGGGASEIELWKYLMEKSRETKNFKIKKILQMFGEALLIIPTLLIKNAGYDPIDLLSKVKSLHLQQNNNNNNIHQSINLTNGECQDMMENGIIELFLAKQQILSMVN</sequence>
<feature type="coiled-coil region" evidence="7">
    <location>
        <begin position="402"/>
        <end position="489"/>
    </location>
</feature>
<dbReference type="GO" id="GO:0051082">
    <property type="term" value="F:unfolded protein binding"/>
    <property type="evidence" value="ECO:0007669"/>
    <property type="project" value="InterPro"/>
</dbReference>
<dbReference type="Gene3D" id="3.30.260.10">
    <property type="entry name" value="TCP-1-like chaperonin intermediate domain"/>
    <property type="match status" value="1"/>
</dbReference>
<dbReference type="PANTHER" id="PTHR11353">
    <property type="entry name" value="CHAPERONIN"/>
    <property type="match status" value="1"/>
</dbReference>
<evidence type="ECO:0000256" key="2">
    <source>
        <dbReference type="ARBA" id="ARBA00022741"/>
    </source>
</evidence>
<feature type="compositionally biased region" description="Low complexity" evidence="8">
    <location>
        <begin position="77"/>
        <end position="127"/>
    </location>
</feature>
<dbReference type="GO" id="GO:0005524">
    <property type="term" value="F:ATP binding"/>
    <property type="evidence" value="ECO:0007669"/>
    <property type="project" value="UniProtKB-KW"/>
</dbReference>
<comment type="function">
    <text evidence="5">Molecular chaperone; assists the folding of proteins upon ATP hydrolysis. Known to play a role, in vitro, in the folding of actin and tubulin.</text>
</comment>
<dbReference type="SUPFAM" id="SSF48592">
    <property type="entry name" value="GroEL equatorial domain-like"/>
    <property type="match status" value="1"/>
</dbReference>
<feature type="compositionally biased region" description="Low complexity" evidence="8">
    <location>
        <begin position="150"/>
        <end position="166"/>
    </location>
</feature>
<dbReference type="Pfam" id="PF00118">
    <property type="entry name" value="Cpn60_TCP1"/>
    <property type="match status" value="1"/>
</dbReference>